<evidence type="ECO:0000313" key="3">
    <source>
        <dbReference type="Proteomes" id="UP000006233"/>
    </source>
</evidence>
<dbReference type="HOGENOM" id="CLU_075528_1_0_0"/>
<evidence type="ECO:0000259" key="1">
    <source>
        <dbReference type="Pfam" id="PF05057"/>
    </source>
</evidence>
<dbReference type="Pfam" id="PF05057">
    <property type="entry name" value="DUF676"/>
    <property type="match status" value="1"/>
</dbReference>
<proteinExistence type="predicted"/>
<feature type="domain" description="DUF676" evidence="1">
    <location>
        <begin position="63"/>
        <end position="179"/>
    </location>
</feature>
<gene>
    <name evidence="2" type="ORF">GCWU000323_00953</name>
</gene>
<sequence>MNFILNFIKINKGNKMKKIAKNILISSIITVAGAVATQNVVAGILYHEYKIKTYYEKDDKSRKNQDFMVLLHGIYGKSSDMENIAQKFKNDYRIINIQYPTTKETAEEIVERYIKPNIEDINGQIYADNLHRKIENQYYEIDENGKRKDKKNDENTQKNIKINFVAHSMGTGILRYYLKENPLENLGKVVFISPPSHGSHLADVPFVDKLPVMLGKVVPQFSTKKDSFVNQLGEPNYDYMILIGNKTNNPLYSMIIRGKDDGMVPLETAKMESDNFKIINNTTHTSILKDNRTMKEISDFLKSPDIKENDEKKDNKTN</sequence>
<name>C9MWN2_9FUSO</name>
<dbReference type="Gene3D" id="3.40.50.1820">
    <property type="entry name" value="alpha/beta hydrolase"/>
    <property type="match status" value="1"/>
</dbReference>
<dbReference type="PANTHER" id="PTHR37946">
    <property type="entry name" value="SLL1969 PROTEIN"/>
    <property type="match status" value="1"/>
</dbReference>
<evidence type="ECO:0000313" key="2">
    <source>
        <dbReference type="EMBL" id="EEX74898.1"/>
    </source>
</evidence>
<dbReference type="STRING" id="634994.GCWU000323_00953"/>
<organism evidence="2 3">
    <name type="scientific">Leptotrichia hofstadii F0254</name>
    <dbReference type="NCBI Taxonomy" id="634994"/>
    <lineage>
        <taxon>Bacteria</taxon>
        <taxon>Fusobacteriati</taxon>
        <taxon>Fusobacteriota</taxon>
        <taxon>Fusobacteriia</taxon>
        <taxon>Fusobacteriales</taxon>
        <taxon>Leptotrichiaceae</taxon>
        <taxon>Leptotrichia</taxon>
    </lineage>
</organism>
<comment type="caution">
    <text evidence="2">The sequence shown here is derived from an EMBL/GenBank/DDBJ whole genome shotgun (WGS) entry which is preliminary data.</text>
</comment>
<dbReference type="SUPFAM" id="SSF53474">
    <property type="entry name" value="alpha/beta-Hydrolases"/>
    <property type="match status" value="1"/>
</dbReference>
<protein>
    <submittedName>
        <fullName evidence="2">Putative serine esterase (DUF676)</fullName>
    </submittedName>
</protein>
<dbReference type="EMBL" id="ACVB02000008">
    <property type="protein sequence ID" value="EEX74898.1"/>
    <property type="molecule type" value="Genomic_DNA"/>
</dbReference>
<accession>C9MWN2</accession>
<dbReference type="eggNOG" id="COG1075">
    <property type="taxonomic scope" value="Bacteria"/>
</dbReference>
<dbReference type="InterPro" id="IPR007751">
    <property type="entry name" value="DUF676_lipase-like"/>
</dbReference>
<dbReference type="PANTHER" id="PTHR37946:SF1">
    <property type="entry name" value="SLL1969 PROTEIN"/>
    <property type="match status" value="1"/>
</dbReference>
<dbReference type="Proteomes" id="UP000006233">
    <property type="component" value="Unassembled WGS sequence"/>
</dbReference>
<dbReference type="AlphaFoldDB" id="C9MWN2"/>
<reference evidence="2 3" key="1">
    <citation type="submission" date="2009-09" db="EMBL/GenBank/DDBJ databases">
        <authorList>
            <person name="Weinstock G."/>
            <person name="Sodergren E."/>
            <person name="Clifton S."/>
            <person name="Fulton L."/>
            <person name="Fulton B."/>
            <person name="Courtney L."/>
            <person name="Fronick C."/>
            <person name="Harrison M."/>
            <person name="Strong C."/>
            <person name="Farmer C."/>
            <person name="Delahaunty K."/>
            <person name="Markovic C."/>
            <person name="Hall O."/>
            <person name="Minx P."/>
            <person name="Tomlinson C."/>
            <person name="Mitreva M."/>
            <person name="Nelson J."/>
            <person name="Hou S."/>
            <person name="Wollam A."/>
            <person name="Pepin K.H."/>
            <person name="Johnson M."/>
            <person name="Bhonagiri V."/>
            <person name="Nash W.E."/>
            <person name="Warren W."/>
            <person name="Chinwalla A."/>
            <person name="Mardis E.R."/>
            <person name="Wilson R.K."/>
        </authorList>
    </citation>
    <scope>NUCLEOTIDE SEQUENCE [LARGE SCALE GENOMIC DNA]</scope>
    <source>
        <strain evidence="2 3">F0254</strain>
    </source>
</reference>
<dbReference type="InterPro" id="IPR029058">
    <property type="entry name" value="AB_hydrolase_fold"/>
</dbReference>